<dbReference type="InterPro" id="IPR035920">
    <property type="entry name" value="YhbY-like_sf"/>
</dbReference>
<reference evidence="4" key="1">
    <citation type="journal article" date="2014" name="Int. J. Syst. Evol. Microbiol.">
        <title>Complete genome sequence of Corynebacterium casei LMG S-19264T (=DSM 44701T), isolated from a smear-ripened cheese.</title>
        <authorList>
            <consortium name="US DOE Joint Genome Institute (JGI-PGF)"/>
            <person name="Walter F."/>
            <person name="Albersmeier A."/>
            <person name="Kalinowski J."/>
            <person name="Ruckert C."/>
        </authorList>
    </citation>
    <scope>NUCLEOTIDE SEQUENCE</scope>
    <source>
        <strain evidence="4">CGMCC 1.12181</strain>
    </source>
</reference>
<comment type="caution">
    <text evidence="4">The sequence shown here is derived from an EMBL/GenBank/DDBJ whole genome shotgun (WGS) entry which is preliminary data.</text>
</comment>
<evidence type="ECO:0000313" key="4">
    <source>
        <dbReference type="EMBL" id="GGF84890.1"/>
    </source>
</evidence>
<evidence type="ECO:0000256" key="1">
    <source>
        <dbReference type="ARBA" id="ARBA00022884"/>
    </source>
</evidence>
<gene>
    <name evidence="4" type="ORF">GCM10011365_02390</name>
</gene>
<dbReference type="Pfam" id="PF01985">
    <property type="entry name" value="CRS1_YhbY"/>
    <property type="match status" value="1"/>
</dbReference>
<dbReference type="Gene3D" id="3.30.110.60">
    <property type="entry name" value="YhbY-like"/>
    <property type="match status" value="1"/>
</dbReference>
<feature type="domain" description="CRM" evidence="3">
    <location>
        <begin position="4"/>
        <end position="99"/>
    </location>
</feature>
<dbReference type="SUPFAM" id="SSF75471">
    <property type="entry name" value="YhbY-like"/>
    <property type="match status" value="1"/>
</dbReference>
<dbReference type="Proteomes" id="UP000605253">
    <property type="component" value="Unassembled WGS sequence"/>
</dbReference>
<dbReference type="EMBL" id="BMEO01000001">
    <property type="protein sequence ID" value="GGF84890.1"/>
    <property type="molecule type" value="Genomic_DNA"/>
</dbReference>
<dbReference type="PROSITE" id="PS51295">
    <property type="entry name" value="CRM"/>
    <property type="match status" value="1"/>
</dbReference>
<dbReference type="GO" id="GO:0003723">
    <property type="term" value="F:RNA binding"/>
    <property type="evidence" value="ECO:0007669"/>
    <property type="project" value="UniProtKB-UniRule"/>
</dbReference>
<organism evidence="4 5">
    <name type="scientific">Marinicella pacifica</name>
    <dbReference type="NCBI Taxonomy" id="1171543"/>
    <lineage>
        <taxon>Bacteria</taxon>
        <taxon>Pseudomonadati</taxon>
        <taxon>Pseudomonadota</taxon>
        <taxon>Gammaproteobacteria</taxon>
        <taxon>Lysobacterales</taxon>
        <taxon>Marinicellaceae</taxon>
        <taxon>Marinicella</taxon>
    </lineage>
</organism>
<protein>
    <submittedName>
        <fullName evidence="4">RNA-binding protein</fullName>
    </submittedName>
</protein>
<dbReference type="InterPro" id="IPR001890">
    <property type="entry name" value="RNA-binding_CRM"/>
</dbReference>
<keyword evidence="5" id="KW-1185">Reference proteome</keyword>
<dbReference type="SMART" id="SM01103">
    <property type="entry name" value="CRS1_YhbY"/>
    <property type="match status" value="1"/>
</dbReference>
<accession>A0A917CDR8</accession>
<evidence type="ECO:0000313" key="5">
    <source>
        <dbReference type="Proteomes" id="UP000605253"/>
    </source>
</evidence>
<name>A0A917CDR8_9GAMM</name>
<sequence length="100" mass="11461">MANKSLNKNSVKYLKGIAHGLKPYVTVADKGITENIIKELETTLDYHELVKIKIRADREQRVQLIETIIKTTQATEIQRIGQTLTIYRANPKNPVYELPK</sequence>
<dbReference type="AlphaFoldDB" id="A0A917CDR8"/>
<keyword evidence="1 2" id="KW-0694">RNA-binding</keyword>
<dbReference type="PANTHER" id="PTHR40065:SF3">
    <property type="entry name" value="RNA-BINDING PROTEIN YHBY"/>
    <property type="match status" value="1"/>
</dbReference>
<dbReference type="RefSeq" id="WP_188363835.1">
    <property type="nucleotide sequence ID" value="NZ_BAABJF010000011.1"/>
</dbReference>
<dbReference type="InterPro" id="IPR051925">
    <property type="entry name" value="RNA-binding_domain"/>
</dbReference>
<dbReference type="PANTHER" id="PTHR40065">
    <property type="entry name" value="RNA-BINDING PROTEIN YHBY"/>
    <property type="match status" value="1"/>
</dbReference>
<evidence type="ECO:0000256" key="2">
    <source>
        <dbReference type="PROSITE-ProRule" id="PRU00626"/>
    </source>
</evidence>
<reference evidence="4" key="2">
    <citation type="submission" date="2020-09" db="EMBL/GenBank/DDBJ databases">
        <authorList>
            <person name="Sun Q."/>
            <person name="Zhou Y."/>
        </authorList>
    </citation>
    <scope>NUCLEOTIDE SEQUENCE</scope>
    <source>
        <strain evidence="4">CGMCC 1.12181</strain>
    </source>
</reference>
<proteinExistence type="predicted"/>
<evidence type="ECO:0000259" key="3">
    <source>
        <dbReference type="PROSITE" id="PS51295"/>
    </source>
</evidence>